<dbReference type="CDD" id="cd03789">
    <property type="entry name" value="GT9_LPS_heptosyltransferase"/>
    <property type="match status" value="1"/>
</dbReference>
<dbReference type="InterPro" id="IPR002201">
    <property type="entry name" value="Glyco_trans_9"/>
</dbReference>
<feature type="compositionally biased region" description="Low complexity" evidence="3">
    <location>
        <begin position="14"/>
        <end position="26"/>
    </location>
</feature>
<comment type="caution">
    <text evidence="4">The sequence shown here is derived from an EMBL/GenBank/DDBJ whole genome shotgun (WGS) entry which is preliminary data.</text>
</comment>
<sequence>MTTTPTRADAGAIPAPTSPGASVPASSGVSGEVLVLRALGLGDFLTALPALRALRREFPDRRIALAAPGGLEPLARLCGAVDEVVPTRGLGVLDWPREPPEIAVNLHGKGPQSIADLLAQHPAEVLTHRHPDFPDVDGPSWPDDVHEVDRWCLLLEQYGLTADRHELQLARPNRSSPATGAVVVHPGAAYPARRWPVSRFAVVAHALAEQGHQVVVTGNGDERLLAADVVRQAGLPSSATLAGHTELHTLAALVADARLVVSGDTGIGHLATAYGTPSVLLFGPTSPSRWGPPPDDRHVTLWAGEVGDPFGDEPSAGLLRIDPVTVFREATALLKRWS</sequence>
<organism evidence="4 5">
    <name type="scientific">Haloechinothrix salitolerans</name>
    <dbReference type="NCBI Taxonomy" id="926830"/>
    <lineage>
        <taxon>Bacteria</taxon>
        <taxon>Bacillati</taxon>
        <taxon>Actinomycetota</taxon>
        <taxon>Actinomycetes</taxon>
        <taxon>Pseudonocardiales</taxon>
        <taxon>Pseudonocardiaceae</taxon>
        <taxon>Haloechinothrix</taxon>
    </lineage>
</organism>
<name>A0ABW2C0Q5_9PSEU</name>
<dbReference type="Gene3D" id="3.40.50.2000">
    <property type="entry name" value="Glycogen Phosphorylase B"/>
    <property type="match status" value="2"/>
</dbReference>
<dbReference type="Proteomes" id="UP001596337">
    <property type="component" value="Unassembled WGS sequence"/>
</dbReference>
<dbReference type="SUPFAM" id="SSF53756">
    <property type="entry name" value="UDP-Glycosyltransferase/glycogen phosphorylase"/>
    <property type="match status" value="1"/>
</dbReference>
<proteinExistence type="predicted"/>
<evidence type="ECO:0000313" key="4">
    <source>
        <dbReference type="EMBL" id="MFC6868885.1"/>
    </source>
</evidence>
<keyword evidence="2" id="KW-0808">Transferase</keyword>
<reference evidence="5" key="1">
    <citation type="journal article" date="2019" name="Int. J. Syst. Evol. Microbiol.">
        <title>The Global Catalogue of Microorganisms (GCM) 10K type strain sequencing project: providing services to taxonomists for standard genome sequencing and annotation.</title>
        <authorList>
            <consortium name="The Broad Institute Genomics Platform"/>
            <consortium name="The Broad Institute Genome Sequencing Center for Infectious Disease"/>
            <person name="Wu L."/>
            <person name="Ma J."/>
        </authorList>
    </citation>
    <scope>NUCLEOTIDE SEQUENCE [LARGE SCALE GENOMIC DNA]</scope>
    <source>
        <strain evidence="5">KCTC 32255</strain>
    </source>
</reference>
<evidence type="ECO:0000256" key="3">
    <source>
        <dbReference type="SAM" id="MobiDB-lite"/>
    </source>
</evidence>
<evidence type="ECO:0000256" key="1">
    <source>
        <dbReference type="ARBA" id="ARBA00022676"/>
    </source>
</evidence>
<dbReference type="InterPro" id="IPR051199">
    <property type="entry name" value="LPS_LOS_Heptosyltrfase"/>
</dbReference>
<keyword evidence="5" id="KW-1185">Reference proteome</keyword>
<dbReference type="EMBL" id="JBHSXX010000001">
    <property type="protein sequence ID" value="MFC6868885.1"/>
    <property type="molecule type" value="Genomic_DNA"/>
</dbReference>
<evidence type="ECO:0000256" key="2">
    <source>
        <dbReference type="ARBA" id="ARBA00022679"/>
    </source>
</evidence>
<accession>A0ABW2C0Q5</accession>
<dbReference type="PANTHER" id="PTHR30160:SF1">
    <property type="entry name" value="LIPOPOLYSACCHARIDE 1,2-N-ACETYLGLUCOSAMINETRANSFERASE-RELATED"/>
    <property type="match status" value="1"/>
</dbReference>
<dbReference type="RefSeq" id="WP_345396974.1">
    <property type="nucleotide sequence ID" value="NZ_BAABLA010000026.1"/>
</dbReference>
<evidence type="ECO:0000313" key="5">
    <source>
        <dbReference type="Proteomes" id="UP001596337"/>
    </source>
</evidence>
<dbReference type="PANTHER" id="PTHR30160">
    <property type="entry name" value="TETRAACYLDISACCHARIDE 4'-KINASE-RELATED"/>
    <property type="match status" value="1"/>
</dbReference>
<dbReference type="Pfam" id="PF01075">
    <property type="entry name" value="Glyco_transf_9"/>
    <property type="match status" value="1"/>
</dbReference>
<gene>
    <name evidence="4" type="ORF">ACFQGD_17215</name>
</gene>
<keyword evidence="1" id="KW-0328">Glycosyltransferase</keyword>
<feature type="region of interest" description="Disordered" evidence="3">
    <location>
        <begin position="1"/>
        <end position="26"/>
    </location>
</feature>
<protein>
    <submittedName>
        <fullName evidence="4">Glycosyltransferase family 9 protein</fullName>
    </submittedName>
</protein>